<dbReference type="PANTHER" id="PTHR30290">
    <property type="entry name" value="PERIPLASMIC BINDING COMPONENT OF ABC TRANSPORTER"/>
    <property type="match status" value="1"/>
</dbReference>
<dbReference type="GO" id="GO:1904680">
    <property type="term" value="F:peptide transmembrane transporter activity"/>
    <property type="evidence" value="ECO:0007669"/>
    <property type="project" value="TreeGrafter"/>
</dbReference>
<accession>A1R8F3</accession>
<dbReference type="EMBL" id="CP000474">
    <property type="protein sequence ID" value="ABM09982.1"/>
    <property type="molecule type" value="Genomic_DNA"/>
</dbReference>
<organism evidence="2 3">
    <name type="scientific">Paenarthrobacter aurescens (strain TC1)</name>
    <dbReference type="NCBI Taxonomy" id="290340"/>
    <lineage>
        <taxon>Bacteria</taxon>
        <taxon>Bacillati</taxon>
        <taxon>Actinomycetota</taxon>
        <taxon>Actinomycetes</taxon>
        <taxon>Micrococcales</taxon>
        <taxon>Micrococcaceae</taxon>
        <taxon>Paenarthrobacter</taxon>
    </lineage>
</organism>
<feature type="domain" description="Solute-binding protein family 5" evidence="1">
    <location>
        <begin position="119"/>
        <end position="504"/>
    </location>
</feature>
<reference evidence="2 3" key="1">
    <citation type="journal article" date="2006" name="PLoS Genet.">
        <title>Secrets of soil survival revealed by the genome sequence of Arthrobacter aurescens TC1.</title>
        <authorList>
            <person name="Mongodin E.F."/>
            <person name="Shapir N."/>
            <person name="Daugherty S.C."/>
            <person name="DeBoy R.T."/>
            <person name="Emerson J.B."/>
            <person name="Shvartzbeyn A."/>
            <person name="Radune D."/>
            <person name="Vamathevan J."/>
            <person name="Riggs F."/>
            <person name="Grinberg V."/>
            <person name="Khouri H."/>
            <person name="Wackett L.P."/>
            <person name="Nelson K.E."/>
            <person name="Sadowsky M.J."/>
        </authorList>
    </citation>
    <scope>NUCLEOTIDE SEQUENCE [LARGE SCALE GENOMIC DNA]</scope>
    <source>
        <strain evidence="2 3">TC1</strain>
    </source>
</reference>
<evidence type="ECO:0000259" key="1">
    <source>
        <dbReference type="Pfam" id="PF00496"/>
    </source>
</evidence>
<dbReference type="Proteomes" id="UP000000637">
    <property type="component" value="Chromosome"/>
</dbReference>
<evidence type="ECO:0000313" key="3">
    <source>
        <dbReference type="Proteomes" id="UP000000637"/>
    </source>
</evidence>
<name>A1R8F3_PAEAT</name>
<dbReference type="InterPro" id="IPR030678">
    <property type="entry name" value="Peptide/Ni-bd"/>
</dbReference>
<dbReference type="InterPro" id="IPR039424">
    <property type="entry name" value="SBP_5"/>
</dbReference>
<dbReference type="GO" id="GO:0015833">
    <property type="term" value="P:peptide transport"/>
    <property type="evidence" value="ECO:0007669"/>
    <property type="project" value="TreeGrafter"/>
</dbReference>
<dbReference type="eggNOG" id="COG4166">
    <property type="taxonomic scope" value="Bacteria"/>
</dbReference>
<dbReference type="HOGENOM" id="CLU_017028_0_3_11"/>
<evidence type="ECO:0000313" key="2">
    <source>
        <dbReference type="EMBL" id="ABM09982.1"/>
    </source>
</evidence>
<dbReference type="KEGG" id="aau:AAur_2804"/>
<sequence>MGRLTHTCRQRHSRKLCLCLGEITNFPCSTPRHIGGGMRFSRTSKALGVAAIIALAATGCGGGGSNDSGTSAGDPNKVIIADGSEPQRPLMPADINEVGGGKIATLIFSGLVSYDPSGKPVNELAESIEAPDAQNFTIKIKKDQKFTNGDAITAKTFVDSWNYGAAAKNAQLSATFFESIKGYDEASAEGSTVDTLSGLKVVDDTTFTVELKQPESDWPLRLGYTAFMPVPAAALADPKTYGEKPVGNGPYKMAENGWQHNVQIQLVPNPDYNGPRKAKNGGVTFKIFQNDDAAYQDLLSNNLDILQVIPTSALKNFKSDLGDRFIEKPYAGNQTIAIPEYLPEWSGEAGKLRRQAISMAINREEITKVIFSGGRQPAKDFTAPVLDGYSDSIPGSDNLNFDATKAKELWAKADAIQKWDPNTAFTIAYNADKGGHKAWVEALTNQLKNNLGIKAEGLPFATFKEARDLATTGKLTGAIRAGWQADYPSLYNFLGPIYKTGAGSNDARYENPTFDKAISDGLSAPSVAEGNKAMNKAQEILLQDLPAIPLWYQVSQGGWSTGVTNVDYGWDGVPLYYNITGK</sequence>
<dbReference type="Pfam" id="PF00496">
    <property type="entry name" value="SBP_bac_5"/>
    <property type="match status" value="1"/>
</dbReference>
<gene>
    <name evidence="2" type="ordered locus">AAur_2804</name>
</gene>
<dbReference type="CDD" id="cd00995">
    <property type="entry name" value="PBP2_NikA_DppA_OppA_like"/>
    <property type="match status" value="1"/>
</dbReference>
<dbReference type="InterPro" id="IPR000914">
    <property type="entry name" value="SBP_5_dom"/>
</dbReference>
<proteinExistence type="predicted"/>
<dbReference type="Gene3D" id="3.90.76.10">
    <property type="entry name" value="Dipeptide-binding Protein, Domain 1"/>
    <property type="match status" value="1"/>
</dbReference>
<dbReference type="PANTHER" id="PTHR30290:SF83">
    <property type="entry name" value="ABC TRANSPORTER SUBSTRATE-BINDING PROTEIN"/>
    <property type="match status" value="1"/>
</dbReference>
<dbReference type="GO" id="GO:0043190">
    <property type="term" value="C:ATP-binding cassette (ABC) transporter complex"/>
    <property type="evidence" value="ECO:0007669"/>
    <property type="project" value="InterPro"/>
</dbReference>
<dbReference type="STRING" id="290340.AAur_2804"/>
<dbReference type="Gene3D" id="3.40.190.10">
    <property type="entry name" value="Periplasmic binding protein-like II"/>
    <property type="match status" value="1"/>
</dbReference>
<dbReference type="AlphaFoldDB" id="A1R8F3"/>
<protein>
    <submittedName>
        <fullName evidence="2">ABC-type oligopeptide transport system</fullName>
    </submittedName>
</protein>
<dbReference type="GO" id="GO:0042597">
    <property type="term" value="C:periplasmic space"/>
    <property type="evidence" value="ECO:0007669"/>
    <property type="project" value="UniProtKB-ARBA"/>
</dbReference>
<keyword evidence="3" id="KW-1185">Reference proteome</keyword>
<dbReference type="Gene3D" id="3.10.105.10">
    <property type="entry name" value="Dipeptide-binding Protein, Domain 3"/>
    <property type="match status" value="1"/>
</dbReference>
<dbReference type="PIRSF" id="PIRSF002741">
    <property type="entry name" value="MppA"/>
    <property type="match status" value="1"/>
</dbReference>
<dbReference type="SUPFAM" id="SSF53850">
    <property type="entry name" value="Periplasmic binding protein-like II"/>
    <property type="match status" value="1"/>
</dbReference>